<evidence type="ECO:0000313" key="7">
    <source>
        <dbReference type="EMBL" id="KAF0313475.1"/>
    </source>
</evidence>
<keyword evidence="2 6" id="KW-0812">Transmembrane</keyword>
<keyword evidence="3 6" id="KW-1133">Transmembrane helix</keyword>
<protein>
    <submittedName>
        <fullName evidence="7">Uncharacterized protein</fullName>
    </submittedName>
</protein>
<feature type="region of interest" description="Disordered" evidence="5">
    <location>
        <begin position="169"/>
        <end position="212"/>
    </location>
</feature>
<evidence type="ECO:0000313" key="8">
    <source>
        <dbReference type="Proteomes" id="UP000440578"/>
    </source>
</evidence>
<evidence type="ECO:0000256" key="2">
    <source>
        <dbReference type="ARBA" id="ARBA00022692"/>
    </source>
</evidence>
<proteinExistence type="predicted"/>
<evidence type="ECO:0000256" key="6">
    <source>
        <dbReference type="SAM" id="Phobius"/>
    </source>
</evidence>
<feature type="transmembrane region" description="Helical" evidence="6">
    <location>
        <begin position="133"/>
        <end position="153"/>
    </location>
</feature>
<comment type="caution">
    <text evidence="7">The sequence shown here is derived from an EMBL/GenBank/DDBJ whole genome shotgun (WGS) entry which is preliminary data.</text>
</comment>
<name>A0A6A4X2H2_AMPAM</name>
<gene>
    <name evidence="7" type="ORF">FJT64_016010</name>
</gene>
<dbReference type="Pfam" id="PF03619">
    <property type="entry name" value="Solute_trans_a"/>
    <property type="match status" value="1"/>
</dbReference>
<feature type="region of interest" description="Disordered" evidence="5">
    <location>
        <begin position="1"/>
        <end position="20"/>
    </location>
</feature>
<comment type="subcellular location">
    <subcellularLocation>
        <location evidence="1">Membrane</location>
        <topology evidence="1">Multi-pass membrane protein</topology>
    </subcellularLocation>
</comment>
<keyword evidence="8" id="KW-1185">Reference proteome</keyword>
<organism evidence="7 8">
    <name type="scientific">Amphibalanus amphitrite</name>
    <name type="common">Striped barnacle</name>
    <name type="synonym">Balanus amphitrite</name>
    <dbReference type="NCBI Taxonomy" id="1232801"/>
    <lineage>
        <taxon>Eukaryota</taxon>
        <taxon>Metazoa</taxon>
        <taxon>Ecdysozoa</taxon>
        <taxon>Arthropoda</taxon>
        <taxon>Crustacea</taxon>
        <taxon>Multicrustacea</taxon>
        <taxon>Cirripedia</taxon>
        <taxon>Thoracica</taxon>
        <taxon>Thoracicalcarea</taxon>
        <taxon>Balanomorpha</taxon>
        <taxon>Balanoidea</taxon>
        <taxon>Balanidae</taxon>
        <taxon>Amphibalaninae</taxon>
        <taxon>Amphibalanus</taxon>
    </lineage>
</organism>
<dbReference type="OrthoDB" id="5832279at2759"/>
<feature type="transmembrane region" description="Helical" evidence="6">
    <location>
        <begin position="102"/>
        <end position="121"/>
    </location>
</feature>
<dbReference type="InterPro" id="IPR005178">
    <property type="entry name" value="Ostalpha/TMEM184C"/>
</dbReference>
<evidence type="ECO:0000256" key="4">
    <source>
        <dbReference type="ARBA" id="ARBA00023136"/>
    </source>
</evidence>
<accession>A0A6A4X2H2</accession>
<sequence length="212" mass="22589">MASERPGLTGETPTPPDGAGAAAAADCYSLTEVVTTSQLLEDLGGYVITLWVVVGLEVLFLYGLLAKTLWSVYHNERLPKLWRSGTVWANSVPSAKFALMKFTVVIINIQKFIFSIVISTGGFTCTASMSPEVYGAFILNIVIAAEMLLFGVLNHWAYQADGRSADDLTAADLTPSGSPADRADTPTSQQTWTSTAQRENVGAKTTNGFSGA</sequence>
<keyword evidence="4 6" id="KW-0472">Membrane</keyword>
<reference evidence="7 8" key="1">
    <citation type="submission" date="2019-07" db="EMBL/GenBank/DDBJ databases">
        <title>Draft genome assembly of a fouling barnacle, Amphibalanus amphitrite (Darwin, 1854): The first reference genome for Thecostraca.</title>
        <authorList>
            <person name="Kim W."/>
        </authorList>
    </citation>
    <scope>NUCLEOTIDE SEQUENCE [LARGE SCALE GENOMIC DNA]</scope>
    <source>
        <strain evidence="7">SNU_AA5</strain>
        <tissue evidence="7">Soma without cirri and trophi</tissue>
    </source>
</reference>
<feature type="compositionally biased region" description="Polar residues" evidence="5">
    <location>
        <begin position="185"/>
        <end position="212"/>
    </location>
</feature>
<dbReference type="EMBL" id="VIIS01000090">
    <property type="protein sequence ID" value="KAF0313476.1"/>
    <property type="molecule type" value="Genomic_DNA"/>
</dbReference>
<evidence type="ECO:0000256" key="1">
    <source>
        <dbReference type="ARBA" id="ARBA00004141"/>
    </source>
</evidence>
<dbReference type="AlphaFoldDB" id="A0A6A4X2H2"/>
<dbReference type="Proteomes" id="UP000440578">
    <property type="component" value="Unassembled WGS sequence"/>
</dbReference>
<evidence type="ECO:0000256" key="5">
    <source>
        <dbReference type="SAM" id="MobiDB-lite"/>
    </source>
</evidence>
<dbReference type="GO" id="GO:0016020">
    <property type="term" value="C:membrane"/>
    <property type="evidence" value="ECO:0007669"/>
    <property type="project" value="UniProtKB-SubCell"/>
</dbReference>
<evidence type="ECO:0000256" key="3">
    <source>
        <dbReference type="ARBA" id="ARBA00022989"/>
    </source>
</evidence>
<dbReference type="EMBL" id="VIIS01000090">
    <property type="protein sequence ID" value="KAF0313475.1"/>
    <property type="molecule type" value="Genomic_DNA"/>
</dbReference>
<feature type="transmembrane region" description="Helical" evidence="6">
    <location>
        <begin position="43"/>
        <end position="65"/>
    </location>
</feature>